<dbReference type="RefSeq" id="WP_143165150.1">
    <property type="nucleotide sequence ID" value="NZ_FQWQ01000005.1"/>
</dbReference>
<dbReference type="EMBL" id="FQWQ01000005">
    <property type="protein sequence ID" value="SHH92008.1"/>
    <property type="molecule type" value="Genomic_DNA"/>
</dbReference>
<sequence length="348" mass="40193">MRIYLAVALSLLVAGCIKKKPQGHITYEPLPEPPPQEIIIVKTDSSRIETKCFEYLNSTREFNRLDSIDRTYFRDYYFDTNTLNRVGAFEEGDYAGLWKYYNKKGDLIKEINYETGEKIICGNTPDPYDNDFLKIKATADSVLVCYFGSAFFHDHIQWNANQSHFISDNGSGTWFDVSQGRPFSFMLNYSILFDKQHTYATIQFTLDRFGRLSDITGFKSCEPDECRFALNFFQALALGRNNGLTLSRSSKYFFFLSWIKPSEKTEFLGDYELIIAELKDIVKGGPNESIENYDAVVINPWTGALIRTSEFQRFRYTHRFSSSLSALLEKKPVTRASLLSEFFPTRPF</sequence>
<accession>A0A1M5WXE1</accession>
<organism evidence="1 2">
    <name type="scientific">Chryseolinea serpens</name>
    <dbReference type="NCBI Taxonomy" id="947013"/>
    <lineage>
        <taxon>Bacteria</taxon>
        <taxon>Pseudomonadati</taxon>
        <taxon>Bacteroidota</taxon>
        <taxon>Cytophagia</taxon>
        <taxon>Cytophagales</taxon>
        <taxon>Fulvivirgaceae</taxon>
        <taxon>Chryseolinea</taxon>
    </lineage>
</organism>
<name>A0A1M5WXE1_9BACT</name>
<dbReference type="AlphaFoldDB" id="A0A1M5WXE1"/>
<protein>
    <recommendedName>
        <fullName evidence="3">MORN repeat variant</fullName>
    </recommendedName>
</protein>
<proteinExistence type="predicted"/>
<dbReference type="OrthoDB" id="978875at2"/>
<evidence type="ECO:0000313" key="1">
    <source>
        <dbReference type="EMBL" id="SHH92008.1"/>
    </source>
</evidence>
<reference evidence="1 2" key="1">
    <citation type="submission" date="2016-11" db="EMBL/GenBank/DDBJ databases">
        <authorList>
            <person name="Jaros S."/>
            <person name="Januszkiewicz K."/>
            <person name="Wedrychowicz H."/>
        </authorList>
    </citation>
    <scope>NUCLEOTIDE SEQUENCE [LARGE SCALE GENOMIC DNA]</scope>
    <source>
        <strain evidence="1 2">DSM 24574</strain>
    </source>
</reference>
<evidence type="ECO:0008006" key="3">
    <source>
        <dbReference type="Google" id="ProtNLM"/>
    </source>
</evidence>
<gene>
    <name evidence="1" type="ORF">SAMN04488109_6098</name>
</gene>
<evidence type="ECO:0000313" key="2">
    <source>
        <dbReference type="Proteomes" id="UP000184212"/>
    </source>
</evidence>
<keyword evidence="2" id="KW-1185">Reference proteome</keyword>
<dbReference type="PROSITE" id="PS51257">
    <property type="entry name" value="PROKAR_LIPOPROTEIN"/>
    <property type="match status" value="1"/>
</dbReference>
<dbReference type="Proteomes" id="UP000184212">
    <property type="component" value="Unassembled WGS sequence"/>
</dbReference>